<dbReference type="RefSeq" id="WP_063696511.1">
    <property type="nucleotide sequence ID" value="NZ_BBIM01000004.1"/>
</dbReference>
<keyword evidence="1" id="KW-0472">Membrane</keyword>
<sequence>MRYRNLRIPIYFCVWMGLNILWALRAVSYPTVESTMLVGKGMVLNFVPLAGITVLLLMTLFKWRPINLIALIFLILATITAKPPIYLLPVAMFGVVFVLICDAYLTVIICNQDRPAKYVNQMAVIIGVLFCLCLLSPKLSARLASSSYADPFAAAKAEIVLTDSNINQLKKNKLTIVTPKQSRISIKGVGNISFKIRRFGTFYVSYADYKYNWKI</sequence>
<protein>
    <recommendedName>
        <fullName evidence="4">Integral membrane protein</fullName>
    </recommendedName>
</protein>
<keyword evidence="3" id="KW-1185">Reference proteome</keyword>
<feature type="transmembrane region" description="Helical" evidence="1">
    <location>
        <begin position="68"/>
        <end position="85"/>
    </location>
</feature>
<proteinExistence type="predicted"/>
<keyword evidence="1" id="KW-1133">Transmembrane helix</keyword>
<feature type="transmembrane region" description="Helical" evidence="1">
    <location>
        <begin position="91"/>
        <end position="111"/>
    </location>
</feature>
<gene>
    <name evidence="2" type="ORF">N6G96_00370</name>
</gene>
<evidence type="ECO:0000313" key="2">
    <source>
        <dbReference type="EMBL" id="WPC21712.1"/>
    </source>
</evidence>
<evidence type="ECO:0000256" key="1">
    <source>
        <dbReference type="SAM" id="Phobius"/>
    </source>
</evidence>
<name>A0ABZ0Q432_9LACO</name>
<accession>A0ABZ0Q432</accession>
<organism evidence="2 3">
    <name type="scientific">Pediococcus inopinatus</name>
    <dbReference type="NCBI Taxonomy" id="114090"/>
    <lineage>
        <taxon>Bacteria</taxon>
        <taxon>Bacillati</taxon>
        <taxon>Bacillota</taxon>
        <taxon>Bacilli</taxon>
        <taxon>Lactobacillales</taxon>
        <taxon>Lactobacillaceae</taxon>
        <taxon>Pediococcus</taxon>
    </lineage>
</organism>
<reference evidence="3" key="1">
    <citation type="submission" date="2024-06" db="EMBL/GenBank/DDBJ databases">
        <authorList>
            <person name="Chang H.C."/>
            <person name="Mun S.Y."/>
        </authorList>
    </citation>
    <scope>NUCLEOTIDE SEQUENCE [LARGE SCALE GENOMIC DNA]</scope>
    <source>
        <strain evidence="3">KT1</strain>
    </source>
</reference>
<dbReference type="Proteomes" id="UP001302696">
    <property type="component" value="Chromosome"/>
</dbReference>
<feature type="transmembrane region" description="Helical" evidence="1">
    <location>
        <begin position="42"/>
        <end position="61"/>
    </location>
</feature>
<dbReference type="EMBL" id="CP104778">
    <property type="protein sequence ID" value="WPC21712.1"/>
    <property type="molecule type" value="Genomic_DNA"/>
</dbReference>
<feature type="transmembrane region" description="Helical" evidence="1">
    <location>
        <begin position="12"/>
        <end position="30"/>
    </location>
</feature>
<keyword evidence="1" id="KW-0812">Transmembrane</keyword>
<evidence type="ECO:0000313" key="3">
    <source>
        <dbReference type="Proteomes" id="UP001302696"/>
    </source>
</evidence>
<feature type="transmembrane region" description="Helical" evidence="1">
    <location>
        <begin position="118"/>
        <end position="137"/>
    </location>
</feature>
<evidence type="ECO:0008006" key="4">
    <source>
        <dbReference type="Google" id="ProtNLM"/>
    </source>
</evidence>